<dbReference type="Pfam" id="PF07715">
    <property type="entry name" value="Plug"/>
    <property type="match status" value="1"/>
</dbReference>
<dbReference type="Gene3D" id="2.170.130.10">
    <property type="entry name" value="TonB-dependent receptor, plug domain"/>
    <property type="match status" value="1"/>
</dbReference>
<comment type="subcellular location">
    <subcellularLocation>
        <location evidence="1 7">Cell outer membrane</location>
        <topology evidence="1 7">Multi-pass membrane protein</topology>
    </subcellularLocation>
</comment>
<dbReference type="InterPro" id="IPR023996">
    <property type="entry name" value="TonB-dep_OMP_SusC/RagA"/>
</dbReference>
<keyword evidence="4 7" id="KW-0812">Transmembrane</keyword>
<feature type="domain" description="TonB-dependent receptor plug" evidence="8">
    <location>
        <begin position="128"/>
        <end position="234"/>
    </location>
</feature>
<dbReference type="SUPFAM" id="SSF49464">
    <property type="entry name" value="Carboxypeptidase regulatory domain-like"/>
    <property type="match status" value="1"/>
</dbReference>
<reference evidence="9 10" key="1">
    <citation type="journal article" date="2007" name="Nature">
        <title>Light stimulates growth of proteorhodopsin-containing marine Flavobacteria.</title>
        <authorList>
            <person name="Gomez-Consarnau L."/>
            <person name="Gonzalez J.M."/>
            <person name="Coll-Llado M."/>
            <person name="Gourdon P."/>
            <person name="Pascher T."/>
            <person name="Neutze R."/>
            <person name="Pedros-Alio C."/>
            <person name="Pinhassi J."/>
        </authorList>
    </citation>
    <scope>NUCLEOTIDE SEQUENCE [LARGE SCALE GENOMIC DNA]</scope>
    <source>
        <strain evidence="9 10">MED217</strain>
    </source>
</reference>
<evidence type="ECO:0000256" key="7">
    <source>
        <dbReference type="PROSITE-ProRule" id="PRU01360"/>
    </source>
</evidence>
<dbReference type="InterPro" id="IPR039426">
    <property type="entry name" value="TonB-dep_rcpt-like"/>
</dbReference>
<dbReference type="Pfam" id="PF13715">
    <property type="entry name" value="CarbopepD_reg_2"/>
    <property type="match status" value="1"/>
</dbReference>
<comment type="caution">
    <text evidence="9">The sequence shown here is derived from an EMBL/GenBank/DDBJ whole genome shotgun (WGS) entry which is preliminary data.</text>
</comment>
<keyword evidence="5 7" id="KW-0472">Membrane</keyword>
<organism evidence="9 10">
    <name type="scientific">Leeuwenhoekiella blandensis (strain CECT 7118 / CCUG 51940 / KCTC 22103 / MED217)</name>
    <name type="common">Flavobacterium sp. (strain MED217)</name>
    <dbReference type="NCBI Taxonomy" id="398720"/>
    <lineage>
        <taxon>Bacteria</taxon>
        <taxon>Pseudomonadati</taxon>
        <taxon>Bacteroidota</taxon>
        <taxon>Flavobacteriia</taxon>
        <taxon>Flavobacteriales</taxon>
        <taxon>Flavobacteriaceae</taxon>
        <taxon>Leeuwenhoekiella</taxon>
    </lineage>
</organism>
<evidence type="ECO:0000256" key="3">
    <source>
        <dbReference type="ARBA" id="ARBA00022452"/>
    </source>
</evidence>
<dbReference type="Gene3D" id="2.60.40.1120">
    <property type="entry name" value="Carboxypeptidase-like, regulatory domain"/>
    <property type="match status" value="1"/>
</dbReference>
<keyword evidence="2 7" id="KW-0813">Transport</keyword>
<evidence type="ECO:0000256" key="6">
    <source>
        <dbReference type="ARBA" id="ARBA00023237"/>
    </source>
</evidence>
<dbReference type="STRING" id="398720.MED217_08775"/>
<sequence length="1106" mass="122358">MKITSSPKLFKGRFRSVCIVFALFLFQVGFAQDMRSVTGSVTSKDDGMPLPGVNIFVEDTNYAAVTDFDGNFTIELPASTMVLTVSSVGFITKSIEVSPTQQNLSIVLETDVAALEEVVVIGYGTSSRRNVTGAIASISGEEVAKVPVADATQALQGKLAGVNISTQDGRPGADVRVRVRGGGSISQSNQPLFIVDGFPVSSISNIPGNQIKSIDVLKDASSTAIYGSRGANGVIIVTTKSGSAGKTRITYDGFAQYSYIPEYIPVMNGYDYIAYNWAYADAIGDQYADAWEQLWAIGRYQEGNPEGIDYYRNVDSKDFTKELFNSAYTHNHNLNISSGTEKTKYLLALNHIDQDGNKTRSFYKRSNVQFKLDQEISSRLDFTINTRFVDVREGNNQGNSNAYWFRPIASDDILGESDVTVNTQLGDYNQVLQDFYNPVALLNDTDSDQRSRSLVANTAINWEIIDGLTAKTNFSISANWSRAKYWEGAIVNNYLDNAGNVTYSGDARIRAAEGWNLRWINTLNYEVQGLGEDHQLSVLAGMEISDSGSEFTDIRGNEFPASYDATRAWANMNDFLRREDQENFQLGSQIGIPNRLQSYFGRFNYSYLDRYLFTGTFRADGSSRFAPSNRWGYFPAGAFAWRLSEEEFLSNTSWIDDLKLRLAYGAVGSDAISSELWKQSWASATGTYSINETIQPLYRPASSLIANPDLKWETTITRNIGLDFTLFDRKVSGSLELYKNTVKDLLLVRDVSPLTGFSFTQENIGQTSNKGIELTLSTDIVTSENFNLQGGFNISINRGNIDELAEGIDGQYGSNWGSVAQNPREDYVFQVGQPVGLIRGYIYDGWYTTDDFNYDPDTQTYTLKDGVADYASGVLGNVYGTASNKPGAQTAYPGVQKVKDTNGDGVIDDLDIGIIGDTNPVHTGGFNFSGNYKAIDFALNFNWSYGNDLYNVTHQAAYLGNKEAGLFRNRFQELAGHYKIYDIVDGQLNQVVEPAALDALNENATTFLPYPENAVVSTFAIEDGSFLRLNTLTIGYTLPNPEKLGITRLRFYGSVFNVFTLTGYSGYDPEVNVDETGRSSYYPTPGFDYQAYPRPRTVTLGLNLEF</sequence>
<evidence type="ECO:0000313" key="9">
    <source>
        <dbReference type="EMBL" id="EAQ48628.1"/>
    </source>
</evidence>
<name>A3XP96_LEEBM</name>
<protein>
    <submittedName>
        <fullName evidence="9">Putative outer membrane protein, probably involved in nutrient binding</fullName>
    </submittedName>
</protein>
<dbReference type="eggNOG" id="COG4206">
    <property type="taxonomic scope" value="Bacteria"/>
</dbReference>
<evidence type="ECO:0000256" key="4">
    <source>
        <dbReference type="ARBA" id="ARBA00022692"/>
    </source>
</evidence>
<dbReference type="NCBIfam" id="TIGR04057">
    <property type="entry name" value="SusC_RagA_signa"/>
    <property type="match status" value="1"/>
</dbReference>
<dbReference type="OrthoDB" id="9768177at2"/>
<evidence type="ECO:0000256" key="2">
    <source>
        <dbReference type="ARBA" id="ARBA00022448"/>
    </source>
</evidence>
<evidence type="ECO:0000256" key="1">
    <source>
        <dbReference type="ARBA" id="ARBA00004571"/>
    </source>
</evidence>
<dbReference type="Proteomes" id="UP000001601">
    <property type="component" value="Unassembled WGS sequence"/>
</dbReference>
<keyword evidence="10" id="KW-1185">Reference proteome</keyword>
<evidence type="ECO:0000259" key="8">
    <source>
        <dbReference type="Pfam" id="PF07715"/>
    </source>
</evidence>
<evidence type="ECO:0000313" key="10">
    <source>
        <dbReference type="Proteomes" id="UP000001601"/>
    </source>
</evidence>
<comment type="similarity">
    <text evidence="7">Belongs to the TonB-dependent receptor family.</text>
</comment>
<dbReference type="InterPro" id="IPR012910">
    <property type="entry name" value="Plug_dom"/>
</dbReference>
<dbReference type="SUPFAM" id="SSF56935">
    <property type="entry name" value="Porins"/>
    <property type="match status" value="1"/>
</dbReference>
<gene>
    <name evidence="9" type="ORF">MED217_08775</name>
</gene>
<evidence type="ECO:0000256" key="5">
    <source>
        <dbReference type="ARBA" id="ARBA00023136"/>
    </source>
</evidence>
<dbReference type="FunFam" id="2.170.130.10:FF:000008">
    <property type="entry name" value="SusC/RagA family TonB-linked outer membrane protein"/>
    <property type="match status" value="1"/>
</dbReference>
<keyword evidence="3 7" id="KW-1134">Transmembrane beta strand</keyword>
<dbReference type="GO" id="GO:0009279">
    <property type="term" value="C:cell outer membrane"/>
    <property type="evidence" value="ECO:0007669"/>
    <property type="project" value="UniProtKB-SubCell"/>
</dbReference>
<keyword evidence="6 7" id="KW-0998">Cell outer membrane</keyword>
<dbReference type="InterPro" id="IPR008969">
    <property type="entry name" value="CarboxyPept-like_regulatory"/>
</dbReference>
<accession>A3XP96</accession>
<dbReference type="PROSITE" id="PS52016">
    <property type="entry name" value="TONB_DEPENDENT_REC_3"/>
    <property type="match status" value="1"/>
</dbReference>
<dbReference type="HOGENOM" id="CLU_004317_0_1_10"/>
<dbReference type="RefSeq" id="WP_009780131.1">
    <property type="nucleotide sequence ID" value="NZ_CH672395.1"/>
</dbReference>
<dbReference type="InterPro" id="IPR037066">
    <property type="entry name" value="Plug_dom_sf"/>
</dbReference>
<dbReference type="InterPro" id="IPR036942">
    <property type="entry name" value="Beta-barrel_TonB_sf"/>
</dbReference>
<proteinExistence type="inferred from homology"/>
<dbReference type="NCBIfam" id="TIGR04056">
    <property type="entry name" value="OMP_RagA_SusC"/>
    <property type="match status" value="1"/>
</dbReference>
<dbReference type="Gene3D" id="2.40.170.20">
    <property type="entry name" value="TonB-dependent receptor, beta-barrel domain"/>
    <property type="match status" value="1"/>
</dbReference>
<dbReference type="EMBL" id="AANC01000007">
    <property type="protein sequence ID" value="EAQ48628.1"/>
    <property type="molecule type" value="Genomic_DNA"/>
</dbReference>
<dbReference type="AlphaFoldDB" id="A3XP96"/>
<dbReference type="InterPro" id="IPR023997">
    <property type="entry name" value="TonB-dep_OMP_SusC/RagA_CS"/>
</dbReference>